<dbReference type="PRINTS" id="PR00377">
    <property type="entry name" value="IMPHPHTASES"/>
</dbReference>
<comment type="pathway">
    <text evidence="2">Amino-acid biosynthesis; L-histidine biosynthesis; L-histidine from 5-phospho-alpha-D-ribose 1-diphosphate: step 8/9.</text>
</comment>
<feature type="binding site" evidence="12">
    <location>
        <position position="70"/>
    </location>
    <ligand>
        <name>Mg(2+)</name>
        <dbReference type="ChEBI" id="CHEBI:18420"/>
        <label>1</label>
        <note>catalytic</note>
    </ligand>
</feature>
<keyword evidence="14" id="KW-1185">Reference proteome</keyword>
<keyword evidence="6 12" id="KW-0479">Metal-binding</keyword>
<dbReference type="EC" id="3.1.3.15" evidence="4 11"/>
<organism evidence="13 14">
    <name type="scientific">Oceanibaculum pacificum</name>
    <dbReference type="NCBI Taxonomy" id="580166"/>
    <lineage>
        <taxon>Bacteria</taxon>
        <taxon>Pseudomonadati</taxon>
        <taxon>Pseudomonadota</taxon>
        <taxon>Alphaproteobacteria</taxon>
        <taxon>Rhodospirillales</taxon>
        <taxon>Oceanibaculaceae</taxon>
        <taxon>Oceanibaculum</taxon>
    </lineage>
</organism>
<evidence type="ECO:0000256" key="6">
    <source>
        <dbReference type="ARBA" id="ARBA00022723"/>
    </source>
</evidence>
<dbReference type="InterPro" id="IPR020583">
    <property type="entry name" value="Inositol_monoP_metal-BS"/>
</dbReference>
<evidence type="ECO:0000256" key="3">
    <source>
        <dbReference type="ARBA" id="ARBA00009759"/>
    </source>
</evidence>
<comment type="cofactor">
    <cofactor evidence="1 12">
        <name>Mg(2+)</name>
        <dbReference type="ChEBI" id="CHEBI:18420"/>
    </cofactor>
</comment>
<dbReference type="PANTHER" id="PTHR43200:SF6">
    <property type="entry name" value="3'(2'),5'-BISPHOSPHATE NUCLEOTIDASE"/>
    <property type="match status" value="1"/>
</dbReference>
<dbReference type="SUPFAM" id="SSF56655">
    <property type="entry name" value="Carbohydrate phosphatase"/>
    <property type="match status" value="1"/>
</dbReference>
<dbReference type="STRING" id="580166.AUP43_08575"/>
<keyword evidence="7" id="KW-0378">Hydrolase</keyword>
<feature type="binding site" evidence="12">
    <location>
        <position position="89"/>
    </location>
    <ligand>
        <name>Mg(2+)</name>
        <dbReference type="ChEBI" id="CHEBI:18420"/>
        <label>1</label>
        <note>catalytic</note>
    </ligand>
</feature>
<evidence type="ECO:0000256" key="12">
    <source>
        <dbReference type="PIRSR" id="PIRSR600760-2"/>
    </source>
</evidence>
<dbReference type="GO" id="GO:0004401">
    <property type="term" value="F:histidinol-phosphatase activity"/>
    <property type="evidence" value="ECO:0007669"/>
    <property type="project" value="UniProtKB-UniRule"/>
</dbReference>
<evidence type="ECO:0000313" key="14">
    <source>
        <dbReference type="Proteomes" id="UP000076400"/>
    </source>
</evidence>
<evidence type="ECO:0000256" key="5">
    <source>
        <dbReference type="ARBA" id="ARBA00022605"/>
    </source>
</evidence>
<dbReference type="RefSeq" id="WP_067555903.1">
    <property type="nucleotide sequence ID" value="NZ_LPXN01000106.1"/>
</dbReference>
<keyword evidence="9" id="KW-0368">Histidine biosynthesis</keyword>
<dbReference type="GO" id="GO:0000105">
    <property type="term" value="P:L-histidine biosynthetic process"/>
    <property type="evidence" value="ECO:0007669"/>
    <property type="project" value="UniProtKB-UniRule"/>
</dbReference>
<dbReference type="InterPro" id="IPR000760">
    <property type="entry name" value="Inositol_monophosphatase-like"/>
</dbReference>
<protein>
    <recommendedName>
        <fullName evidence="4 11">Histidinol-phosphatase</fullName>
        <ecNumber evidence="4 11">3.1.3.15</ecNumber>
    </recommendedName>
</protein>
<evidence type="ECO:0000256" key="2">
    <source>
        <dbReference type="ARBA" id="ARBA00004970"/>
    </source>
</evidence>
<proteinExistence type="inferred from homology"/>
<keyword evidence="5" id="KW-0028">Amino-acid biosynthesis</keyword>
<dbReference type="AlphaFoldDB" id="A0A154W3Y9"/>
<dbReference type="NCBIfam" id="TIGR02067">
    <property type="entry name" value="his_9_HisN"/>
    <property type="match status" value="1"/>
</dbReference>
<evidence type="ECO:0000256" key="7">
    <source>
        <dbReference type="ARBA" id="ARBA00022801"/>
    </source>
</evidence>
<dbReference type="OrthoDB" id="9785695at2"/>
<accession>A0A154W3Y9</accession>
<feature type="binding site" evidence="12">
    <location>
        <position position="88"/>
    </location>
    <ligand>
        <name>Mg(2+)</name>
        <dbReference type="ChEBI" id="CHEBI:18420"/>
        <label>1</label>
        <note>catalytic</note>
    </ligand>
</feature>
<gene>
    <name evidence="13" type="ORF">AUP43_08575</name>
</gene>
<dbReference type="UniPathway" id="UPA00031">
    <property type="reaction ID" value="UER00013"/>
</dbReference>
<feature type="binding site" evidence="12">
    <location>
        <position position="211"/>
    </location>
    <ligand>
        <name>Mg(2+)</name>
        <dbReference type="ChEBI" id="CHEBI:18420"/>
        <label>1</label>
        <note>catalytic</note>
    </ligand>
</feature>
<dbReference type="Gene3D" id="3.40.190.80">
    <property type="match status" value="1"/>
</dbReference>
<feature type="binding site" evidence="12">
    <location>
        <position position="86"/>
    </location>
    <ligand>
        <name>Mg(2+)</name>
        <dbReference type="ChEBI" id="CHEBI:18420"/>
        <label>1</label>
        <note>catalytic</note>
    </ligand>
</feature>
<comment type="caution">
    <text evidence="13">The sequence shown here is derived from an EMBL/GenBank/DDBJ whole genome shotgun (WGS) entry which is preliminary data.</text>
</comment>
<dbReference type="FunFam" id="3.30.540.10:FF:000030">
    <property type="entry name" value="Inositol monophosphatase"/>
    <property type="match status" value="1"/>
</dbReference>
<dbReference type="Proteomes" id="UP000076400">
    <property type="component" value="Unassembled WGS sequence"/>
</dbReference>
<dbReference type="CDD" id="cd01641">
    <property type="entry name" value="Bacterial_IMPase_like_1"/>
    <property type="match status" value="1"/>
</dbReference>
<evidence type="ECO:0000313" key="13">
    <source>
        <dbReference type="EMBL" id="KZD08260.1"/>
    </source>
</evidence>
<sequence>MSETCPAELIRFAGLLADEAGTVAQRYFRSGVLAEDKADESPVTIADRTAEAVMRERIEKEFPEHGIIGEEHGTVRRDADWVWVLDPIDGTKAFITGKPLFGTLIGLLHKNRPILGVINQPIIHDRWIGAAGHPTTLNDIPARTRRVDGGLAQAILQTTSPDMFKGDKYGQFNRVVGATKFTHWGGDCYGFGLLAAGFIDLAIESSLQLYDWVALAPVIENAGGIITDWQGRPLEVREGSFDVIACGDRALLDPVVALLNG</sequence>
<name>A0A154W3Y9_9PROT</name>
<dbReference type="InterPro" id="IPR051090">
    <property type="entry name" value="Inositol_monoP_superfamily"/>
</dbReference>
<evidence type="ECO:0000256" key="4">
    <source>
        <dbReference type="ARBA" id="ARBA00013085"/>
    </source>
</evidence>
<evidence type="ECO:0000256" key="10">
    <source>
        <dbReference type="ARBA" id="ARBA00049158"/>
    </source>
</evidence>
<comment type="similarity">
    <text evidence="3">Belongs to the inositol monophosphatase superfamily.</text>
</comment>
<dbReference type="GO" id="GO:0046872">
    <property type="term" value="F:metal ion binding"/>
    <property type="evidence" value="ECO:0007669"/>
    <property type="project" value="UniProtKB-KW"/>
</dbReference>
<dbReference type="PROSITE" id="PS00629">
    <property type="entry name" value="IMP_1"/>
    <property type="match status" value="1"/>
</dbReference>
<dbReference type="InterPro" id="IPR011809">
    <property type="entry name" value="His_9_proposed"/>
</dbReference>
<evidence type="ECO:0000256" key="11">
    <source>
        <dbReference type="NCBIfam" id="TIGR02067"/>
    </source>
</evidence>
<dbReference type="Gene3D" id="3.30.540.10">
    <property type="entry name" value="Fructose-1,6-Bisphosphatase, subunit A, domain 1"/>
    <property type="match status" value="1"/>
</dbReference>
<reference evidence="13 14" key="1">
    <citation type="submission" date="2015-12" db="EMBL/GenBank/DDBJ databases">
        <title>Genome sequence of Oceanibaculum pacificum MCCC 1A02656.</title>
        <authorList>
            <person name="Lu L."/>
            <person name="Lai Q."/>
            <person name="Shao Z."/>
            <person name="Qian P."/>
        </authorList>
    </citation>
    <scope>NUCLEOTIDE SEQUENCE [LARGE SCALE GENOMIC DNA]</scope>
    <source>
        <strain evidence="13 14">MCCC 1A02656</strain>
    </source>
</reference>
<evidence type="ECO:0000256" key="1">
    <source>
        <dbReference type="ARBA" id="ARBA00001946"/>
    </source>
</evidence>
<dbReference type="Pfam" id="PF00459">
    <property type="entry name" value="Inositol_P"/>
    <property type="match status" value="1"/>
</dbReference>
<dbReference type="EMBL" id="LPXN01000106">
    <property type="protein sequence ID" value="KZD08260.1"/>
    <property type="molecule type" value="Genomic_DNA"/>
</dbReference>
<evidence type="ECO:0000256" key="8">
    <source>
        <dbReference type="ARBA" id="ARBA00022842"/>
    </source>
</evidence>
<keyword evidence="8 12" id="KW-0460">Magnesium</keyword>
<comment type="catalytic activity">
    <reaction evidence="10">
        <text>L-histidinol phosphate + H2O = L-histidinol + phosphate</text>
        <dbReference type="Rhea" id="RHEA:14465"/>
        <dbReference type="ChEBI" id="CHEBI:15377"/>
        <dbReference type="ChEBI" id="CHEBI:43474"/>
        <dbReference type="ChEBI" id="CHEBI:57699"/>
        <dbReference type="ChEBI" id="CHEBI:57980"/>
        <dbReference type="EC" id="3.1.3.15"/>
    </reaction>
</comment>
<dbReference type="PANTHER" id="PTHR43200">
    <property type="entry name" value="PHOSPHATASE"/>
    <property type="match status" value="1"/>
</dbReference>
<evidence type="ECO:0000256" key="9">
    <source>
        <dbReference type="ARBA" id="ARBA00023102"/>
    </source>
</evidence>